<dbReference type="Proteomes" id="UP000320948">
    <property type="component" value="Unassembled WGS sequence"/>
</dbReference>
<dbReference type="AlphaFoldDB" id="A0A6N4RBJ5"/>
<dbReference type="InterPro" id="IPR009273">
    <property type="entry name" value="DUF930"/>
</dbReference>
<gene>
    <name evidence="2" type="ORF">DI628_05835</name>
</gene>
<sequence length="132" mass="15152">MGLCVRAALFSVLVFQVSVVQAYDQKAEKVLDGLNPETRLVKICELEGMERIDNDKNALHPEHVMIDYLKPPHYSSANSVWGNHALLRSRGVWYYLAYQCSTNPDHSKVTHFSYKLGKKIERSQWDELGLFP</sequence>
<name>A0A6N4RBJ5_BLAVI</name>
<comment type="caution">
    <text evidence="2">The sequence shown here is derived from an EMBL/GenBank/DDBJ whole genome shotgun (WGS) entry which is preliminary data.</text>
</comment>
<dbReference type="EMBL" id="VAFM01000002">
    <property type="protein sequence ID" value="TKW60430.1"/>
    <property type="molecule type" value="Genomic_DNA"/>
</dbReference>
<protein>
    <submittedName>
        <fullName evidence="2">DUF930 domain-containing protein</fullName>
    </submittedName>
</protein>
<dbReference type="Pfam" id="PF06059">
    <property type="entry name" value="DUF930"/>
    <property type="match status" value="1"/>
</dbReference>
<evidence type="ECO:0000313" key="3">
    <source>
        <dbReference type="Proteomes" id="UP000320948"/>
    </source>
</evidence>
<accession>A0A6N4RBJ5</accession>
<evidence type="ECO:0000313" key="2">
    <source>
        <dbReference type="EMBL" id="TKW60430.1"/>
    </source>
</evidence>
<evidence type="ECO:0000256" key="1">
    <source>
        <dbReference type="SAM" id="SignalP"/>
    </source>
</evidence>
<keyword evidence="1" id="KW-0732">Signal</keyword>
<organism evidence="2 3">
    <name type="scientific">Blastochloris viridis</name>
    <name type="common">Rhodopseudomonas viridis</name>
    <dbReference type="NCBI Taxonomy" id="1079"/>
    <lineage>
        <taxon>Bacteria</taxon>
        <taxon>Pseudomonadati</taxon>
        <taxon>Pseudomonadota</taxon>
        <taxon>Alphaproteobacteria</taxon>
        <taxon>Hyphomicrobiales</taxon>
        <taxon>Blastochloridaceae</taxon>
        <taxon>Blastochloris</taxon>
    </lineage>
</organism>
<feature type="signal peptide" evidence="1">
    <location>
        <begin position="1"/>
        <end position="22"/>
    </location>
</feature>
<feature type="chain" id="PRO_5027096143" evidence="1">
    <location>
        <begin position="23"/>
        <end position="132"/>
    </location>
</feature>
<proteinExistence type="predicted"/>
<reference evidence="2 3" key="1">
    <citation type="journal article" date="2017" name="Nat. Commun.">
        <title>In situ click chemistry generation of cyclooxygenase-2 inhibitors.</title>
        <authorList>
            <person name="Bhardwaj A."/>
            <person name="Kaur J."/>
            <person name="Wuest M."/>
            <person name="Wuest F."/>
        </authorList>
    </citation>
    <scope>NUCLEOTIDE SEQUENCE [LARGE SCALE GENOMIC DNA]</scope>
    <source>
        <strain evidence="2">S2_018_000_R2_106</strain>
    </source>
</reference>